<name>A0A1A9UP47_GLOAU</name>
<sequence>MVGKELEGALVESELDGEAHRQTPYDGTVIMPSIRRVQIMTRKEFQVQLENIDWKLHDIIIISSITFQLKFSSINVNTKFFIIFNDKLNFICLFFLMFSFALSLYIVYMPDRVHTVAKQFSAKIIRKIGRGGDGLYYVAGEVECKHLYMCAELKPLPNKAQTITLVACNLLINDIWKDLEVTEPHNGDCIT</sequence>
<evidence type="ECO:0000313" key="2">
    <source>
        <dbReference type="EnsemblMetazoa" id="GAUT010911-PA"/>
    </source>
</evidence>
<accession>A0A1A9UP47</accession>
<feature type="transmembrane region" description="Helical" evidence="1">
    <location>
        <begin position="88"/>
        <end position="108"/>
    </location>
</feature>
<protein>
    <submittedName>
        <fullName evidence="2">Uncharacterized protein</fullName>
    </submittedName>
</protein>
<dbReference type="AlphaFoldDB" id="A0A1A9UP47"/>
<dbReference type="Proteomes" id="UP000078200">
    <property type="component" value="Unassembled WGS sequence"/>
</dbReference>
<proteinExistence type="predicted"/>
<reference evidence="2" key="1">
    <citation type="submission" date="2020-05" db="UniProtKB">
        <authorList>
            <consortium name="EnsemblMetazoa"/>
        </authorList>
    </citation>
    <scope>IDENTIFICATION</scope>
    <source>
        <strain evidence="2">TTRI</strain>
    </source>
</reference>
<dbReference type="EnsemblMetazoa" id="GAUT010911-RA">
    <property type="protein sequence ID" value="GAUT010911-PA"/>
    <property type="gene ID" value="GAUT010911"/>
</dbReference>
<keyword evidence="1" id="KW-0812">Transmembrane</keyword>
<evidence type="ECO:0000256" key="1">
    <source>
        <dbReference type="SAM" id="Phobius"/>
    </source>
</evidence>
<keyword evidence="1" id="KW-1133">Transmembrane helix</keyword>
<organism evidence="2 3">
    <name type="scientific">Glossina austeni</name>
    <name type="common">Savannah tsetse fly</name>
    <dbReference type="NCBI Taxonomy" id="7395"/>
    <lineage>
        <taxon>Eukaryota</taxon>
        <taxon>Metazoa</taxon>
        <taxon>Ecdysozoa</taxon>
        <taxon>Arthropoda</taxon>
        <taxon>Hexapoda</taxon>
        <taxon>Insecta</taxon>
        <taxon>Pterygota</taxon>
        <taxon>Neoptera</taxon>
        <taxon>Endopterygota</taxon>
        <taxon>Diptera</taxon>
        <taxon>Brachycera</taxon>
        <taxon>Muscomorpha</taxon>
        <taxon>Hippoboscoidea</taxon>
        <taxon>Glossinidae</taxon>
        <taxon>Glossina</taxon>
    </lineage>
</organism>
<keyword evidence="1" id="KW-0472">Membrane</keyword>
<keyword evidence="3" id="KW-1185">Reference proteome</keyword>
<evidence type="ECO:0000313" key="3">
    <source>
        <dbReference type="Proteomes" id="UP000078200"/>
    </source>
</evidence>
<dbReference type="VEuPathDB" id="VectorBase:GAUT010911"/>